<protein>
    <submittedName>
        <fullName evidence="1">Uncharacterized protein</fullName>
    </submittedName>
</protein>
<proteinExistence type="predicted"/>
<dbReference type="EMBL" id="CP037452">
    <property type="protein sequence ID" value="QDV48844.1"/>
    <property type="molecule type" value="Genomic_DNA"/>
</dbReference>
<gene>
    <name evidence="1" type="ORF">Enr17x_08580</name>
</gene>
<dbReference type="Proteomes" id="UP000318313">
    <property type="component" value="Chromosome"/>
</dbReference>
<name>A0A518I6Y4_9PLAN</name>
<dbReference type="KEGG" id="gfm:Enr17x_08580"/>
<keyword evidence="2" id="KW-1185">Reference proteome</keyword>
<sequence length="179" mass="21045">MNDHLQIEIEVLGVNQLQNYFPDDSFFSFHSMRFGHRVEGKTDQIRSGQQISAMEKKEILESLELSVLRICFVNHSTTSQELVVPGGAFRPELVRPMILDHAGQSIEGRRIFRGKYRLEDPVTYEIQANDQLCFDLVGQIYKDKLIYPSYEYELRRGKRNYFQIRFLGMLSNQVEWLFT</sequence>
<dbReference type="AlphaFoldDB" id="A0A518I6Y4"/>
<reference evidence="1 2" key="1">
    <citation type="submission" date="2019-03" db="EMBL/GenBank/DDBJ databases">
        <title>Deep-cultivation of Planctomycetes and their phenomic and genomic characterization uncovers novel biology.</title>
        <authorList>
            <person name="Wiegand S."/>
            <person name="Jogler M."/>
            <person name="Boedeker C."/>
            <person name="Pinto D."/>
            <person name="Vollmers J."/>
            <person name="Rivas-Marin E."/>
            <person name="Kohn T."/>
            <person name="Peeters S.H."/>
            <person name="Heuer A."/>
            <person name="Rast P."/>
            <person name="Oberbeckmann S."/>
            <person name="Bunk B."/>
            <person name="Jeske O."/>
            <person name="Meyerdierks A."/>
            <person name="Storesund J.E."/>
            <person name="Kallscheuer N."/>
            <person name="Luecker S."/>
            <person name="Lage O.M."/>
            <person name="Pohl T."/>
            <person name="Merkel B.J."/>
            <person name="Hornburger P."/>
            <person name="Mueller R.-W."/>
            <person name="Bruemmer F."/>
            <person name="Labrenz M."/>
            <person name="Spormann A.M."/>
            <person name="Op den Camp H."/>
            <person name="Overmann J."/>
            <person name="Amann R."/>
            <person name="Jetten M.S.M."/>
            <person name="Mascher T."/>
            <person name="Medema M.H."/>
            <person name="Devos D.P."/>
            <person name="Kaster A.-K."/>
            <person name="Ovreas L."/>
            <person name="Rohde M."/>
            <person name="Galperin M.Y."/>
            <person name="Jogler C."/>
        </authorList>
    </citation>
    <scope>NUCLEOTIDE SEQUENCE [LARGE SCALE GENOMIC DNA]</scope>
    <source>
        <strain evidence="1 2">Enr17</strain>
    </source>
</reference>
<evidence type="ECO:0000313" key="1">
    <source>
        <dbReference type="EMBL" id="QDV48844.1"/>
    </source>
</evidence>
<evidence type="ECO:0000313" key="2">
    <source>
        <dbReference type="Proteomes" id="UP000318313"/>
    </source>
</evidence>
<accession>A0A518I6Y4</accession>
<organism evidence="1 2">
    <name type="scientific">Gimesia fumaroli</name>
    <dbReference type="NCBI Taxonomy" id="2527976"/>
    <lineage>
        <taxon>Bacteria</taxon>
        <taxon>Pseudomonadati</taxon>
        <taxon>Planctomycetota</taxon>
        <taxon>Planctomycetia</taxon>
        <taxon>Planctomycetales</taxon>
        <taxon>Planctomycetaceae</taxon>
        <taxon>Gimesia</taxon>
    </lineage>
</organism>